<keyword evidence="3" id="KW-1185">Reference proteome</keyword>
<feature type="compositionally biased region" description="Polar residues" evidence="1">
    <location>
        <begin position="1"/>
        <end position="10"/>
    </location>
</feature>
<evidence type="ECO:0000313" key="2">
    <source>
        <dbReference type="EMBL" id="GEB58113.1"/>
    </source>
</evidence>
<feature type="compositionally biased region" description="Basic and acidic residues" evidence="1">
    <location>
        <begin position="64"/>
        <end position="95"/>
    </location>
</feature>
<protein>
    <submittedName>
        <fullName evidence="2">Uncharacterized protein</fullName>
    </submittedName>
</protein>
<dbReference type="Proteomes" id="UP000315226">
    <property type="component" value="Unassembled WGS sequence"/>
</dbReference>
<evidence type="ECO:0000256" key="1">
    <source>
        <dbReference type="SAM" id="MobiDB-lite"/>
    </source>
</evidence>
<organism evidence="2 3">
    <name type="scientific">Streptomyces gardneri</name>
    <dbReference type="NCBI Taxonomy" id="66892"/>
    <lineage>
        <taxon>Bacteria</taxon>
        <taxon>Bacillati</taxon>
        <taxon>Actinomycetota</taxon>
        <taxon>Actinomycetes</taxon>
        <taxon>Kitasatosporales</taxon>
        <taxon>Streptomycetaceae</taxon>
        <taxon>Streptomyces</taxon>
    </lineage>
</organism>
<accession>A0A4Y3RMZ2</accession>
<dbReference type="AlphaFoldDB" id="A0A4Y3RMZ2"/>
<dbReference type="EMBL" id="BJMN01000023">
    <property type="protein sequence ID" value="GEB58113.1"/>
    <property type="molecule type" value="Genomic_DNA"/>
</dbReference>
<reference evidence="2 3" key="1">
    <citation type="submission" date="2019-06" db="EMBL/GenBank/DDBJ databases">
        <title>Whole genome shotgun sequence of Streptomyces gardneri NBRC 12865.</title>
        <authorList>
            <person name="Hosoyama A."/>
            <person name="Uohara A."/>
            <person name="Ohji S."/>
            <person name="Ichikawa N."/>
        </authorList>
    </citation>
    <scope>NUCLEOTIDE SEQUENCE [LARGE SCALE GENOMIC DNA]</scope>
    <source>
        <strain evidence="2 3">NBRC 12865</strain>
    </source>
</reference>
<sequence length="151" mass="17198">MTPSRSSARLSRQVPHPTTPPRDHTRTGGDPRPRTDGAHRDRARESERGHEPGDHRQRQKPVKPRADRVEDPLQHPVEDQRQDEQHKTRDAETKKPAHVRHLPRALRLPLFKDGFTEQHMCSLPDSGSLYALLMPSARVRELGYEGGEAHG</sequence>
<proteinExistence type="predicted"/>
<feature type="region of interest" description="Disordered" evidence="1">
    <location>
        <begin position="1"/>
        <end position="101"/>
    </location>
</feature>
<evidence type="ECO:0000313" key="3">
    <source>
        <dbReference type="Proteomes" id="UP000315226"/>
    </source>
</evidence>
<gene>
    <name evidence="2" type="ORF">SGA01_37180</name>
</gene>
<name>A0A4Y3RMZ2_9ACTN</name>
<comment type="caution">
    <text evidence="2">The sequence shown here is derived from an EMBL/GenBank/DDBJ whole genome shotgun (WGS) entry which is preliminary data.</text>
</comment>
<feature type="compositionally biased region" description="Basic and acidic residues" evidence="1">
    <location>
        <begin position="21"/>
        <end position="56"/>
    </location>
</feature>